<evidence type="ECO:0000256" key="1">
    <source>
        <dbReference type="SAM" id="MobiDB-lite"/>
    </source>
</evidence>
<reference evidence="3 4" key="1">
    <citation type="submission" date="2017-08" db="EMBL/GenBank/DDBJ databases">
        <title>Acidophilic green algal genome provides insights into adaptation to an acidic environment.</title>
        <authorList>
            <person name="Hirooka S."/>
            <person name="Hirose Y."/>
            <person name="Kanesaki Y."/>
            <person name="Higuchi S."/>
            <person name="Fujiwara T."/>
            <person name="Onuma R."/>
            <person name="Era A."/>
            <person name="Ohbayashi R."/>
            <person name="Uzuka A."/>
            <person name="Nozaki H."/>
            <person name="Yoshikawa H."/>
            <person name="Miyagishima S.Y."/>
        </authorList>
    </citation>
    <scope>NUCLEOTIDE SEQUENCE [LARGE SCALE GENOMIC DNA]</scope>
    <source>
        <strain evidence="3 4">NIES-2499</strain>
    </source>
</reference>
<keyword evidence="4" id="KW-1185">Reference proteome</keyword>
<feature type="region of interest" description="Disordered" evidence="1">
    <location>
        <begin position="341"/>
        <end position="380"/>
    </location>
</feature>
<name>A0A250WWM5_9CHLO</name>
<evidence type="ECO:0000313" key="4">
    <source>
        <dbReference type="Proteomes" id="UP000232323"/>
    </source>
</evidence>
<protein>
    <submittedName>
        <fullName evidence="3">Uncharacterized protein</fullName>
    </submittedName>
</protein>
<gene>
    <name evidence="3" type="ORF">CEUSTIGMA_g2610.t1</name>
</gene>
<keyword evidence="2" id="KW-1133">Transmembrane helix</keyword>
<sequence length="380" mass="41489">MSTRRCCVMMAHFKPDTRANKVAWGIFAASGVMGLIMTPLGVILLNKNASSYSDCLEENHLTVSTDYHGKCDSFAYDVLDWYRVFVWGIFFLVIACGCLCYFWCCAVPPGYSGHISYSVTGTNVMMASMPVHGIETQPLFPGMQYSSSMQYSGSGTQYGGAMMPPAYQFAQLYPSHMPPLGAPQHPVPMYTATIVPGVTSMSDHNRVPTFSQPVMPASNRMMSSSPAIGIMVDGTPVFTTASSAINSSNQYPHQQQQVLLQPIPEEQQGEGSFRTEESNQFVPHIENVGAVESVENVVRQQAGCGNSLLMNSSALTNTFGKEGPAVPPDVRNAYLYEEQPHEEVDEVASARPLLPHSRPDLVSSSSSSHHVHHQAHNQQP</sequence>
<evidence type="ECO:0000313" key="3">
    <source>
        <dbReference type="EMBL" id="GAX75166.1"/>
    </source>
</evidence>
<dbReference type="AlphaFoldDB" id="A0A250WWM5"/>
<feature type="transmembrane region" description="Helical" evidence="2">
    <location>
        <begin position="84"/>
        <end position="104"/>
    </location>
</feature>
<feature type="compositionally biased region" description="Basic residues" evidence="1">
    <location>
        <begin position="369"/>
        <end position="380"/>
    </location>
</feature>
<dbReference type="EMBL" id="BEGY01000011">
    <property type="protein sequence ID" value="GAX75166.1"/>
    <property type="molecule type" value="Genomic_DNA"/>
</dbReference>
<accession>A0A250WWM5</accession>
<feature type="transmembrane region" description="Helical" evidence="2">
    <location>
        <begin position="21"/>
        <end position="44"/>
    </location>
</feature>
<evidence type="ECO:0000256" key="2">
    <source>
        <dbReference type="SAM" id="Phobius"/>
    </source>
</evidence>
<comment type="caution">
    <text evidence="3">The sequence shown here is derived from an EMBL/GenBank/DDBJ whole genome shotgun (WGS) entry which is preliminary data.</text>
</comment>
<keyword evidence="2" id="KW-0812">Transmembrane</keyword>
<keyword evidence="2" id="KW-0472">Membrane</keyword>
<dbReference type="Proteomes" id="UP000232323">
    <property type="component" value="Unassembled WGS sequence"/>
</dbReference>
<proteinExistence type="predicted"/>
<organism evidence="3 4">
    <name type="scientific">Chlamydomonas eustigma</name>
    <dbReference type="NCBI Taxonomy" id="1157962"/>
    <lineage>
        <taxon>Eukaryota</taxon>
        <taxon>Viridiplantae</taxon>
        <taxon>Chlorophyta</taxon>
        <taxon>core chlorophytes</taxon>
        <taxon>Chlorophyceae</taxon>
        <taxon>CS clade</taxon>
        <taxon>Chlamydomonadales</taxon>
        <taxon>Chlamydomonadaceae</taxon>
        <taxon>Chlamydomonas</taxon>
    </lineage>
</organism>